<evidence type="ECO:0000313" key="2">
    <source>
        <dbReference type="Proteomes" id="UP000540909"/>
    </source>
</evidence>
<comment type="caution">
    <text evidence="1">The sequence shown here is derived from an EMBL/GenBank/DDBJ whole genome shotgun (WGS) entry which is preliminary data.</text>
</comment>
<evidence type="ECO:0000313" key="1">
    <source>
        <dbReference type="EMBL" id="MBB4236224.1"/>
    </source>
</evidence>
<sequence length="77" mass="8277">MARRRSQLPVGIARDLDVSKNAVAYIARACVRDGGRRCANGGPDILQIVPINLICNVATEVSKNYVGSVNPTLLARQ</sequence>
<protein>
    <submittedName>
        <fullName evidence="1">Uncharacterized protein</fullName>
    </submittedName>
</protein>
<organism evidence="1 2">
    <name type="scientific">Rhizobium esperanzae</name>
    <dbReference type="NCBI Taxonomy" id="1967781"/>
    <lineage>
        <taxon>Bacteria</taxon>
        <taxon>Pseudomonadati</taxon>
        <taxon>Pseudomonadota</taxon>
        <taxon>Alphaproteobacteria</taxon>
        <taxon>Hyphomicrobiales</taxon>
        <taxon>Rhizobiaceae</taxon>
        <taxon>Rhizobium/Agrobacterium group</taxon>
        <taxon>Rhizobium</taxon>
    </lineage>
</organism>
<dbReference type="Proteomes" id="UP000540909">
    <property type="component" value="Unassembled WGS sequence"/>
</dbReference>
<dbReference type="AlphaFoldDB" id="A0A7W6R3M9"/>
<gene>
    <name evidence="1" type="ORF">GGD57_002802</name>
</gene>
<dbReference type="EMBL" id="JACIFY010000009">
    <property type="protein sequence ID" value="MBB4236224.1"/>
    <property type="molecule type" value="Genomic_DNA"/>
</dbReference>
<name>A0A7W6R3M9_9HYPH</name>
<proteinExistence type="predicted"/>
<reference evidence="1 2" key="1">
    <citation type="submission" date="2020-08" db="EMBL/GenBank/DDBJ databases">
        <title>Genomic Encyclopedia of Type Strains, Phase IV (KMG-V): Genome sequencing to study the core and pangenomes of soil and plant-associated prokaryotes.</title>
        <authorList>
            <person name="Whitman W."/>
        </authorList>
    </citation>
    <scope>NUCLEOTIDE SEQUENCE [LARGE SCALE GENOMIC DNA]</scope>
    <source>
        <strain evidence="1 2">SEMIA 4089</strain>
    </source>
</reference>
<accession>A0A7W6R3M9</accession>